<keyword evidence="3" id="KW-1185">Reference proteome</keyword>
<organism evidence="2 3">
    <name type="scientific">Phrynosoma platyrhinos</name>
    <name type="common">Desert horned lizard</name>
    <dbReference type="NCBI Taxonomy" id="52577"/>
    <lineage>
        <taxon>Eukaryota</taxon>
        <taxon>Metazoa</taxon>
        <taxon>Chordata</taxon>
        <taxon>Craniata</taxon>
        <taxon>Vertebrata</taxon>
        <taxon>Euteleostomi</taxon>
        <taxon>Lepidosauria</taxon>
        <taxon>Squamata</taxon>
        <taxon>Bifurcata</taxon>
        <taxon>Unidentata</taxon>
        <taxon>Episquamata</taxon>
        <taxon>Toxicofera</taxon>
        <taxon>Iguania</taxon>
        <taxon>Phrynosomatidae</taxon>
        <taxon>Phrynosomatinae</taxon>
        <taxon>Phrynosoma</taxon>
    </lineage>
</organism>
<dbReference type="SUPFAM" id="SSF55486">
    <property type="entry name" value="Metalloproteases ('zincins'), catalytic domain"/>
    <property type="match status" value="1"/>
</dbReference>
<comment type="caution">
    <text evidence="2">The sequence shown here is derived from an EMBL/GenBank/DDBJ whole genome shotgun (WGS) entry which is preliminary data.</text>
</comment>
<dbReference type="EMBL" id="JAIPUX010003289">
    <property type="protein sequence ID" value="KAH0621202.1"/>
    <property type="molecule type" value="Genomic_DNA"/>
</dbReference>
<name>A0ABQ7SV37_PHRPL</name>
<proteinExistence type="predicted"/>
<evidence type="ECO:0000259" key="1">
    <source>
        <dbReference type="Pfam" id="PF14521"/>
    </source>
</evidence>
<evidence type="ECO:0000313" key="3">
    <source>
        <dbReference type="Proteomes" id="UP000826234"/>
    </source>
</evidence>
<dbReference type="InterPro" id="IPR029463">
    <property type="entry name" value="Lys_MEP"/>
</dbReference>
<accession>A0ABQ7SV37</accession>
<feature type="domain" description="Lysine-specific metallo-endopeptidase" evidence="1">
    <location>
        <begin position="116"/>
        <end position="196"/>
    </location>
</feature>
<gene>
    <name evidence="2" type="ORF">JD844_022266</name>
</gene>
<protein>
    <recommendedName>
        <fullName evidence="1">Lysine-specific metallo-endopeptidase domain-containing protein</fullName>
    </recommendedName>
</protein>
<evidence type="ECO:0000313" key="2">
    <source>
        <dbReference type="EMBL" id="KAH0621202.1"/>
    </source>
</evidence>
<reference evidence="2 3" key="1">
    <citation type="journal article" date="2022" name="Gigascience">
        <title>A chromosome-level genome assembly and annotation of the desert horned lizard, Phrynosoma platyrhinos, provides insight into chromosomal rearrangements among reptiles.</title>
        <authorList>
            <person name="Koochekian N."/>
            <person name="Ascanio A."/>
            <person name="Farleigh K."/>
            <person name="Card D.C."/>
            <person name="Schield D.R."/>
            <person name="Castoe T.A."/>
            <person name="Jezkova T."/>
        </authorList>
    </citation>
    <scope>NUCLEOTIDE SEQUENCE [LARGE SCALE GENOMIC DNA]</scope>
    <source>
        <strain evidence="2">NK-2021</strain>
    </source>
</reference>
<sequence>MPISAQETKLENWCGLVSVILCKVMKPEEIIQRMGIGNLWCRVKNAVKQHGKKNNIQDLTEEEAKIAEEAKQGALEILEDALKKKDKVLMKLPERIVLQREEREDFWMERHAILTEDKVKKLIAELKKVRFKKNTSRNICAAYVLLFAHGMGRTIYLCDPFWKTQKYLGKFSQPGILIHEVSHLLDAKDITYEENTFSVGCKGSLIKNSPAQSSALSDEEDWEGALRKAFLNASNIADEFEITLNHRGNYVDGRYTCCGETKRYSVCESSVPDYFHTCDADEIYGFSPFIASVYNQNEKNNIIQNEKNDIIQNEKKDIIQDLPKQEVKTSEAAKQGALEILQDALKKKDKVLMKRPERVVLKGEEKETFWMECHAILIEDDSLKAHAELKVVTFKKDIKTAIHICIYKLKS</sequence>
<dbReference type="Proteomes" id="UP000826234">
    <property type="component" value="Unassembled WGS sequence"/>
</dbReference>
<dbReference type="InterPro" id="IPR024079">
    <property type="entry name" value="MetalloPept_cat_dom_sf"/>
</dbReference>
<dbReference type="Gene3D" id="3.40.390.10">
    <property type="entry name" value="Collagenase (Catalytic Domain)"/>
    <property type="match status" value="1"/>
</dbReference>
<dbReference type="Pfam" id="PF14521">
    <property type="entry name" value="Aspzincin_M35"/>
    <property type="match status" value="1"/>
</dbReference>